<dbReference type="Gene3D" id="3.40.50.300">
    <property type="entry name" value="P-loop containing nucleotide triphosphate hydrolases"/>
    <property type="match status" value="1"/>
</dbReference>
<dbReference type="GO" id="GO:0005524">
    <property type="term" value="F:ATP binding"/>
    <property type="evidence" value="ECO:0007669"/>
    <property type="project" value="InterPro"/>
</dbReference>
<gene>
    <name evidence="2" type="ORF">AW736_13580</name>
</gene>
<dbReference type="InterPro" id="IPR001270">
    <property type="entry name" value="ClpA/B"/>
</dbReference>
<dbReference type="CDD" id="cd00009">
    <property type="entry name" value="AAA"/>
    <property type="match status" value="1"/>
</dbReference>
<dbReference type="OrthoDB" id="9808397at2"/>
<feature type="domain" description="AAA+ ATPase" evidence="1">
    <location>
        <begin position="50"/>
        <end position="193"/>
    </location>
</feature>
<dbReference type="SUPFAM" id="SSF52540">
    <property type="entry name" value="P-loop containing nucleoside triphosphate hydrolases"/>
    <property type="match status" value="1"/>
</dbReference>
<dbReference type="EMBL" id="LRRQ01000099">
    <property type="protein sequence ID" value="OAM89281.1"/>
    <property type="molecule type" value="Genomic_DNA"/>
</dbReference>
<dbReference type="Pfam" id="PF07726">
    <property type="entry name" value="AAA_3"/>
    <property type="match status" value="1"/>
</dbReference>
<keyword evidence="3" id="KW-1185">Reference proteome</keyword>
<dbReference type="PIRSF" id="PIRSF002849">
    <property type="entry name" value="AAA_ATPase_chaperone_MoxR_prd"/>
    <property type="match status" value="1"/>
</dbReference>
<organism evidence="2 3">
    <name type="scientific">Termitidicoccus mucosus</name>
    <dbReference type="NCBI Taxonomy" id="1184151"/>
    <lineage>
        <taxon>Bacteria</taxon>
        <taxon>Pseudomonadati</taxon>
        <taxon>Verrucomicrobiota</taxon>
        <taxon>Opitutia</taxon>
        <taxon>Opitutales</taxon>
        <taxon>Opitutaceae</taxon>
        <taxon>Termitidicoccus</taxon>
    </lineage>
</organism>
<evidence type="ECO:0000259" key="1">
    <source>
        <dbReference type="SMART" id="SM00382"/>
    </source>
</evidence>
<dbReference type="Gene3D" id="1.10.8.80">
    <property type="entry name" value="Magnesium chelatase subunit I, C-Terminal domain"/>
    <property type="match status" value="1"/>
</dbReference>
<dbReference type="AlphaFoldDB" id="A0A178II17"/>
<dbReference type="PRINTS" id="PR00300">
    <property type="entry name" value="CLPPROTEASEA"/>
</dbReference>
<dbReference type="InterPro" id="IPR041628">
    <property type="entry name" value="ChlI/MoxR_AAA_lid"/>
</dbReference>
<dbReference type="InterPro" id="IPR011703">
    <property type="entry name" value="ATPase_AAA-3"/>
</dbReference>
<name>A0A178II17_9BACT</name>
<accession>A0A178II17</accession>
<dbReference type="PANTHER" id="PTHR42759:SF1">
    <property type="entry name" value="MAGNESIUM-CHELATASE SUBUNIT CHLD"/>
    <property type="match status" value="1"/>
</dbReference>
<dbReference type="STRING" id="1184151.AW736_13580"/>
<evidence type="ECO:0000313" key="2">
    <source>
        <dbReference type="EMBL" id="OAM89281.1"/>
    </source>
</evidence>
<dbReference type="GO" id="GO:0016887">
    <property type="term" value="F:ATP hydrolysis activity"/>
    <property type="evidence" value="ECO:0007669"/>
    <property type="project" value="InterPro"/>
</dbReference>
<protein>
    <submittedName>
        <fullName evidence="2">AAA family ATPase</fullName>
    </submittedName>
</protein>
<dbReference type="InterPro" id="IPR050764">
    <property type="entry name" value="CbbQ/NirQ/NorQ/GpvN"/>
</dbReference>
<evidence type="ECO:0000313" key="3">
    <source>
        <dbReference type="Proteomes" id="UP000078486"/>
    </source>
</evidence>
<dbReference type="PANTHER" id="PTHR42759">
    <property type="entry name" value="MOXR FAMILY PROTEIN"/>
    <property type="match status" value="1"/>
</dbReference>
<reference evidence="2 3" key="1">
    <citation type="submission" date="2016-01" db="EMBL/GenBank/DDBJ databases">
        <title>High potential of lignocellulose degradation of a new Verrucomicrobia species.</title>
        <authorList>
            <person name="Wang Y."/>
            <person name="Shi Y."/>
            <person name="Qiu Z."/>
            <person name="Liu S."/>
            <person name="Yang H."/>
        </authorList>
    </citation>
    <scope>NUCLEOTIDE SEQUENCE [LARGE SCALE GENOMIC DNA]</scope>
    <source>
        <strain evidence="2 3">TSB47</strain>
    </source>
</reference>
<proteinExistence type="predicted"/>
<dbReference type="InterPro" id="IPR027417">
    <property type="entry name" value="P-loop_NTPase"/>
</dbReference>
<dbReference type="Proteomes" id="UP000078486">
    <property type="component" value="Unassembled WGS sequence"/>
</dbReference>
<comment type="caution">
    <text evidence="2">The sequence shown here is derived from an EMBL/GenBank/DDBJ whole genome shotgun (WGS) entry which is preliminary data.</text>
</comment>
<dbReference type="RefSeq" id="WP_068770729.1">
    <property type="nucleotide sequence ID" value="NZ_CP109796.1"/>
</dbReference>
<dbReference type="SMART" id="SM00382">
    <property type="entry name" value="AAA"/>
    <property type="match status" value="1"/>
</dbReference>
<dbReference type="Pfam" id="PF17863">
    <property type="entry name" value="AAA_lid_2"/>
    <property type="match status" value="1"/>
</dbReference>
<dbReference type="InterPro" id="IPR003593">
    <property type="entry name" value="AAA+_ATPase"/>
</dbReference>
<sequence>MTNPPPIPAVLNDAELASASASLQRLLDALDDVLFGQHELIELVVTGVLARGHILLEGLPGLGKTELVKGLAKALGLEARRVQFTPDLLPGDITGNPVLQDVDGQRQFVFQKGPVFANILLADEINRASPKTQSALLEAMQERRVSAGGETHALPDPFFVLATQNPIDLEGTYPLPEAQLDRFLFKIEVRRNSADVLQRIVLNREIGAEPDVPVVLGAEEFARLVALARRVHVPEVVAAYIARLVNATHPGESAASAGVRFGASPRAALALAAAARARGLRHGRPHTSFEDVQAVARPVLVHRILLEHTARLDGATPAGVVEKLLAGVPVQSKALPDSLAAAKIR</sequence>